<keyword evidence="3" id="KW-0677">Repeat</keyword>
<evidence type="ECO:0000259" key="7">
    <source>
        <dbReference type="PROSITE" id="PS51379"/>
    </source>
</evidence>
<dbReference type="PANTHER" id="PTHR32479:SF17">
    <property type="entry name" value="GLYCOLATE OXIDASE IRON-SULFUR SUBUNIT"/>
    <property type="match status" value="1"/>
</dbReference>
<feature type="domain" description="4Fe-4S ferredoxin-type" evidence="7">
    <location>
        <begin position="19"/>
        <end position="48"/>
    </location>
</feature>
<dbReference type="Pfam" id="PF02754">
    <property type="entry name" value="CCG"/>
    <property type="match status" value="2"/>
</dbReference>
<dbReference type="InterPro" id="IPR017896">
    <property type="entry name" value="4Fe4S_Fe-S-bd"/>
</dbReference>
<dbReference type="PROSITE" id="PS00198">
    <property type="entry name" value="4FE4S_FER_1"/>
    <property type="match status" value="2"/>
</dbReference>
<evidence type="ECO:0000256" key="3">
    <source>
        <dbReference type="ARBA" id="ARBA00022737"/>
    </source>
</evidence>
<accession>A0ABZ0YVA8</accession>
<keyword evidence="6" id="KW-0813">Transport</keyword>
<dbReference type="Pfam" id="PF13183">
    <property type="entry name" value="Fer4_8"/>
    <property type="match status" value="1"/>
</dbReference>
<dbReference type="InterPro" id="IPR009051">
    <property type="entry name" value="Helical_ferredxn"/>
</dbReference>
<dbReference type="SUPFAM" id="SSF46548">
    <property type="entry name" value="alpha-helical ferredoxin"/>
    <property type="match status" value="1"/>
</dbReference>
<feature type="domain" description="4Fe-4S ferredoxin-type" evidence="7">
    <location>
        <begin position="70"/>
        <end position="101"/>
    </location>
</feature>
<dbReference type="Gene3D" id="1.10.1060.10">
    <property type="entry name" value="Alpha-helical ferredoxin"/>
    <property type="match status" value="1"/>
</dbReference>
<dbReference type="PROSITE" id="PS51379">
    <property type="entry name" value="4FE4S_FER_2"/>
    <property type="match status" value="2"/>
</dbReference>
<dbReference type="EMBL" id="CP140153">
    <property type="protein sequence ID" value="WQH16110.1"/>
    <property type="molecule type" value="Genomic_DNA"/>
</dbReference>
<gene>
    <name evidence="8" type="ORF">SR882_10145</name>
</gene>
<dbReference type="EC" id="1.1.99.14" evidence="6"/>
<dbReference type="Proteomes" id="UP001327459">
    <property type="component" value="Chromosome"/>
</dbReference>
<evidence type="ECO:0000256" key="1">
    <source>
        <dbReference type="ARBA" id="ARBA00022485"/>
    </source>
</evidence>
<dbReference type="InterPro" id="IPR012257">
    <property type="entry name" value="Glc_ox_4Fe-4S"/>
</dbReference>
<dbReference type="InterPro" id="IPR004017">
    <property type="entry name" value="Cys_rich_dom"/>
</dbReference>
<name>A0ABZ0YVA8_9GAMM</name>
<evidence type="ECO:0000256" key="2">
    <source>
        <dbReference type="ARBA" id="ARBA00022723"/>
    </source>
</evidence>
<proteinExistence type="predicted"/>
<dbReference type="PIRSF" id="PIRSF000139">
    <property type="entry name" value="Glc_ox_4Fe-4S"/>
    <property type="match status" value="1"/>
</dbReference>
<keyword evidence="5 6" id="KW-0411">Iron-sulfur</keyword>
<keyword evidence="4 6" id="KW-0408">Iron</keyword>
<keyword evidence="9" id="KW-1185">Reference proteome</keyword>
<evidence type="ECO:0000313" key="9">
    <source>
        <dbReference type="Proteomes" id="UP001327459"/>
    </source>
</evidence>
<dbReference type="InterPro" id="IPR017900">
    <property type="entry name" value="4Fe4S_Fe_S_CS"/>
</dbReference>
<reference evidence="8 9" key="1">
    <citation type="submission" date="2023-11" db="EMBL/GenBank/DDBJ databases">
        <title>MicrobeMod: A computational toolkit for identifying prokaryotic methylation and restriction-modification with nanopore sequencing.</title>
        <authorList>
            <person name="Crits-Christoph A."/>
            <person name="Kang S.C."/>
            <person name="Lee H."/>
            <person name="Ostrov N."/>
        </authorList>
    </citation>
    <scope>NUCLEOTIDE SEQUENCE [LARGE SCALE GENOMIC DNA]</scope>
    <source>
        <strain evidence="8 9">ATCC 49870</strain>
    </source>
</reference>
<keyword evidence="6" id="KW-0249">Electron transport</keyword>
<evidence type="ECO:0000256" key="4">
    <source>
        <dbReference type="ARBA" id="ARBA00023004"/>
    </source>
</evidence>
<protein>
    <recommendedName>
        <fullName evidence="6">Glycolate oxidase iron-sulfur subunit</fullName>
        <ecNumber evidence="6">1.1.99.14</ecNumber>
    </recommendedName>
</protein>
<dbReference type="RefSeq" id="WP_322521125.1">
    <property type="nucleotide sequence ID" value="NZ_CP140153.1"/>
</dbReference>
<comment type="catalytic activity">
    <reaction evidence="6">
        <text>glycolate + A = glyoxylate + AH2</text>
        <dbReference type="Rhea" id="RHEA:21264"/>
        <dbReference type="ChEBI" id="CHEBI:13193"/>
        <dbReference type="ChEBI" id="CHEBI:17499"/>
        <dbReference type="ChEBI" id="CHEBI:29805"/>
        <dbReference type="ChEBI" id="CHEBI:36655"/>
        <dbReference type="EC" id="1.1.99.14"/>
    </reaction>
</comment>
<comment type="catalytic activity">
    <reaction evidence="6">
        <text>(R)-lactate + A = pyruvate + AH2</text>
        <dbReference type="Rhea" id="RHEA:15089"/>
        <dbReference type="ChEBI" id="CHEBI:13193"/>
        <dbReference type="ChEBI" id="CHEBI:15361"/>
        <dbReference type="ChEBI" id="CHEBI:16004"/>
        <dbReference type="ChEBI" id="CHEBI:17499"/>
    </reaction>
</comment>
<evidence type="ECO:0000313" key="8">
    <source>
        <dbReference type="EMBL" id="WQH16110.1"/>
    </source>
</evidence>
<sequence length="417" mass="44394">MNSPDPIAHAPTQTNTLDEAIRTDALDCVMCGICVPHCPTFSLTDNEADGPRGRISLLLGISQGELTPDADVSRHLDTCLTCRACETVCPSGVAYGRLIDNGRARLARESAMATRPLAEARGWRLLRDQLLTRRRRLGAAWRIYRLMQRIGLGGVARRLAGPVGRALPRQLTQAAVRQSPAHHATASRGRVGLFIGCTGAAMNAPAVAAARTAIAAFGYEPVIPSGQGCCGAMHTHGGEPEAGARQRERNAAAFKAAGVDEVIVVGTACTAELGGLEASHDLAVREITAWLLEREPAEWPQLARIDYRIALHTPCSQRNHVRQPNASRQLLESIPGLELLEIDGNERCCGAAGMQVLLYPEQAERLREPKLASIEQLAPDAVVSANVGCATHLAAGASLVVKQPVELLAESIVAAGR</sequence>
<evidence type="ECO:0000256" key="6">
    <source>
        <dbReference type="PIRNR" id="PIRNR000139"/>
    </source>
</evidence>
<organism evidence="8 9">
    <name type="scientific">Guyparkeria halophila</name>
    <dbReference type="NCBI Taxonomy" id="47960"/>
    <lineage>
        <taxon>Bacteria</taxon>
        <taxon>Pseudomonadati</taxon>
        <taxon>Pseudomonadota</taxon>
        <taxon>Gammaproteobacteria</taxon>
        <taxon>Chromatiales</taxon>
        <taxon>Thioalkalibacteraceae</taxon>
        <taxon>Guyparkeria</taxon>
    </lineage>
</organism>
<comment type="cofactor">
    <cofactor evidence="6">
        <name>[4Fe-4S] cluster</name>
        <dbReference type="ChEBI" id="CHEBI:49883"/>
    </cofactor>
    <text evidence="6">Binds 2 [4Fe-4S] clusters.</text>
</comment>
<dbReference type="PANTHER" id="PTHR32479">
    <property type="entry name" value="GLYCOLATE OXIDASE IRON-SULFUR SUBUNIT"/>
    <property type="match status" value="1"/>
</dbReference>
<keyword evidence="1 6" id="KW-0004">4Fe-4S</keyword>
<keyword evidence="2 6" id="KW-0479">Metal-binding</keyword>
<evidence type="ECO:0000256" key="5">
    <source>
        <dbReference type="ARBA" id="ARBA00023014"/>
    </source>
</evidence>
<comment type="function">
    <text evidence="6">Component of a complex that catalyzes the oxidation of glycolate to glyoxylate.</text>
</comment>